<dbReference type="PANTHER" id="PTHR43861">
    <property type="entry name" value="TRANS-ACONITATE 2-METHYLTRANSFERASE-RELATED"/>
    <property type="match status" value="1"/>
</dbReference>
<comment type="caution">
    <text evidence="1">The sequence shown here is derived from an EMBL/GenBank/DDBJ whole genome shotgun (WGS) entry which is preliminary data.</text>
</comment>
<dbReference type="GO" id="GO:0008168">
    <property type="term" value="F:methyltransferase activity"/>
    <property type="evidence" value="ECO:0007669"/>
    <property type="project" value="UniProtKB-KW"/>
</dbReference>
<dbReference type="PANTHER" id="PTHR43861:SF6">
    <property type="entry name" value="METHYLTRANSFERASE TYPE 11"/>
    <property type="match status" value="1"/>
</dbReference>
<dbReference type="EMBL" id="JAERQG010000001">
    <property type="protein sequence ID" value="MBL0764036.1"/>
    <property type="molecule type" value="Genomic_DNA"/>
</dbReference>
<evidence type="ECO:0000313" key="2">
    <source>
        <dbReference type="Proteomes" id="UP000642920"/>
    </source>
</evidence>
<dbReference type="GO" id="GO:0032259">
    <property type="term" value="P:methylation"/>
    <property type="evidence" value="ECO:0007669"/>
    <property type="project" value="UniProtKB-KW"/>
</dbReference>
<dbReference type="AlphaFoldDB" id="A0A937A800"/>
<keyword evidence="2" id="KW-1185">Reference proteome</keyword>
<dbReference type="InterPro" id="IPR029063">
    <property type="entry name" value="SAM-dependent_MTases_sf"/>
</dbReference>
<accession>A0A937A800</accession>
<dbReference type="CDD" id="cd02440">
    <property type="entry name" value="AdoMet_MTases"/>
    <property type="match status" value="1"/>
</dbReference>
<keyword evidence="1" id="KW-0489">Methyltransferase</keyword>
<protein>
    <submittedName>
        <fullName evidence="1">Class I SAM-dependent methyltransferase</fullName>
    </submittedName>
</protein>
<gene>
    <name evidence="1" type="ORF">JKP34_02155</name>
</gene>
<dbReference type="SUPFAM" id="SSF53335">
    <property type="entry name" value="S-adenosyl-L-methionine-dependent methyltransferases"/>
    <property type="match status" value="1"/>
</dbReference>
<reference evidence="1" key="1">
    <citation type="submission" date="2021-01" db="EMBL/GenBank/DDBJ databases">
        <title>Marivirga sp. nov., isolated from intertidal surface sediments.</title>
        <authorList>
            <person name="Zhang M."/>
        </authorList>
    </citation>
    <scope>NUCLEOTIDE SEQUENCE</scope>
    <source>
        <strain evidence="1">SM1354</strain>
    </source>
</reference>
<organism evidence="1 2">
    <name type="scientific">Marivirga atlantica</name>
    <dbReference type="NCBI Taxonomy" id="1548457"/>
    <lineage>
        <taxon>Bacteria</taxon>
        <taxon>Pseudomonadati</taxon>
        <taxon>Bacteroidota</taxon>
        <taxon>Cytophagia</taxon>
        <taxon>Cytophagales</taxon>
        <taxon>Marivirgaceae</taxon>
        <taxon>Marivirga</taxon>
    </lineage>
</organism>
<sequence length="296" mass="34258">MYEKLTECPVCASDNIKNHKVVIDHSISKESFVIMICDNCSFQFTNPRPTQESIGKFYDSDEYISHTNKANTPINLIYKLVRKYSTRNKVQLLKTIAKKDKGRVLDYGAGTGYFLKAVKKSGWSIYGVEPDNSARKIAEETTGTKIASSLDDLKTKNKKLDVITMWHVLEHIHDINQVFIQLKSLLKEKGKMIIAVPNIASLDNSIYNEEWAAYDVPRHLYHFNQESMKTFIMKHGMRIKRTYPMRFDSYYISMLSEKYKSGKTNYLKSFINGYKSNSYGESHKNNFSSIIYEVKK</sequence>
<name>A0A937A800_9BACT</name>
<dbReference type="Proteomes" id="UP000642920">
    <property type="component" value="Unassembled WGS sequence"/>
</dbReference>
<dbReference type="Pfam" id="PF13489">
    <property type="entry name" value="Methyltransf_23"/>
    <property type="match status" value="1"/>
</dbReference>
<proteinExistence type="predicted"/>
<keyword evidence="1" id="KW-0808">Transferase</keyword>
<dbReference type="Gene3D" id="3.40.50.150">
    <property type="entry name" value="Vaccinia Virus protein VP39"/>
    <property type="match status" value="1"/>
</dbReference>
<evidence type="ECO:0000313" key="1">
    <source>
        <dbReference type="EMBL" id="MBL0764036.1"/>
    </source>
</evidence>
<dbReference type="RefSeq" id="WP_201917229.1">
    <property type="nucleotide sequence ID" value="NZ_JAERQG010000001.1"/>
</dbReference>